<accession>A0A0R1U671</accession>
<dbReference type="STRING" id="1423763.FC46_GL001451"/>
<comment type="caution">
    <text evidence="1">The sequence shown here is derived from an EMBL/GenBank/DDBJ whole genome shotgun (WGS) entry which is preliminary data.</text>
</comment>
<dbReference type="EMBL" id="AZFM01000044">
    <property type="protein sequence ID" value="KRL88695.1"/>
    <property type="molecule type" value="Genomic_DNA"/>
</dbReference>
<dbReference type="AlphaFoldDB" id="A0A0R1U671"/>
<gene>
    <name evidence="1" type="ORF">FC46_GL001451</name>
</gene>
<evidence type="ECO:0000313" key="1">
    <source>
        <dbReference type="EMBL" id="KRL88695.1"/>
    </source>
</evidence>
<reference evidence="1 2" key="1">
    <citation type="journal article" date="2015" name="Genome Announc.">
        <title>Expanding the biotechnology potential of lactobacilli through comparative genomics of 213 strains and associated genera.</title>
        <authorList>
            <person name="Sun Z."/>
            <person name="Harris H.M."/>
            <person name="McCann A."/>
            <person name="Guo C."/>
            <person name="Argimon S."/>
            <person name="Zhang W."/>
            <person name="Yang X."/>
            <person name="Jeffery I.B."/>
            <person name="Cooney J.C."/>
            <person name="Kagawa T.F."/>
            <person name="Liu W."/>
            <person name="Song Y."/>
            <person name="Salvetti E."/>
            <person name="Wrobel A."/>
            <person name="Rasinkangas P."/>
            <person name="Parkhill J."/>
            <person name="Rea M.C."/>
            <person name="O'Sullivan O."/>
            <person name="Ritari J."/>
            <person name="Douillard F.P."/>
            <person name="Paul Ross R."/>
            <person name="Yang R."/>
            <person name="Briner A.E."/>
            <person name="Felis G.E."/>
            <person name="de Vos W.M."/>
            <person name="Barrangou R."/>
            <person name="Klaenhammer T.R."/>
            <person name="Caufield P.W."/>
            <person name="Cui Y."/>
            <person name="Zhang H."/>
            <person name="O'Toole P.W."/>
        </authorList>
    </citation>
    <scope>NUCLEOTIDE SEQUENCE [LARGE SCALE GENOMIC DNA]</scope>
    <source>
        <strain evidence="1 2">DSM 16043</strain>
    </source>
</reference>
<name>A0A0R1U671_9LACO</name>
<dbReference type="OrthoDB" id="2300474at2"/>
<evidence type="ECO:0008006" key="3">
    <source>
        <dbReference type="Google" id="ProtNLM"/>
    </source>
</evidence>
<dbReference type="PATRIC" id="fig|1423763.3.peg.1473"/>
<protein>
    <recommendedName>
        <fullName evidence="3">IrrE N-terminal-like domain-containing protein</fullName>
    </recommendedName>
</protein>
<dbReference type="Proteomes" id="UP000051036">
    <property type="component" value="Unassembled WGS sequence"/>
</dbReference>
<sequence length="124" mass="14668">MNNTTKYLFNFAYDNQISIILDKKINVPFSDPKRRLVVINNYEPFPLAHEIAHILNDDPGILYFTQSKSSIEGGANKLAVKLLAEYYFDELDPELYNIDTFIRYYHIPTYLRDYCFDVIKWSKN</sequence>
<organism evidence="1 2">
    <name type="scientific">Lactobacillus kalixensis DSM 16043</name>
    <dbReference type="NCBI Taxonomy" id="1423763"/>
    <lineage>
        <taxon>Bacteria</taxon>
        <taxon>Bacillati</taxon>
        <taxon>Bacillota</taxon>
        <taxon>Bacilli</taxon>
        <taxon>Lactobacillales</taxon>
        <taxon>Lactobacillaceae</taxon>
        <taxon>Lactobacillus</taxon>
    </lineage>
</organism>
<proteinExistence type="predicted"/>
<keyword evidence="2" id="KW-1185">Reference proteome</keyword>
<evidence type="ECO:0000313" key="2">
    <source>
        <dbReference type="Proteomes" id="UP000051036"/>
    </source>
</evidence>